<reference evidence="3 4" key="1">
    <citation type="journal article" date="2021" name="Sci. Rep.">
        <title>The genome of the diatom Chaetoceros tenuissimus carries an ancient integrated fragment of an extant virus.</title>
        <authorList>
            <person name="Hongo Y."/>
            <person name="Kimura K."/>
            <person name="Takaki Y."/>
            <person name="Yoshida Y."/>
            <person name="Baba S."/>
            <person name="Kobayashi G."/>
            <person name="Nagasaki K."/>
            <person name="Hano T."/>
            <person name="Tomaru Y."/>
        </authorList>
    </citation>
    <scope>NUCLEOTIDE SEQUENCE [LARGE SCALE GENOMIC DNA]</scope>
    <source>
        <strain evidence="3 4">NIES-3715</strain>
    </source>
</reference>
<keyword evidence="4" id="KW-1185">Reference proteome</keyword>
<dbReference type="InterPro" id="IPR031985">
    <property type="entry name" value="DUF4787"/>
</dbReference>
<evidence type="ECO:0000313" key="3">
    <source>
        <dbReference type="EMBL" id="GFH53784.1"/>
    </source>
</evidence>
<accession>A0AAD3CXL0</accession>
<evidence type="ECO:0000256" key="1">
    <source>
        <dbReference type="SAM" id="MobiDB-lite"/>
    </source>
</evidence>
<dbReference type="AlphaFoldDB" id="A0AAD3CXL0"/>
<organism evidence="3 4">
    <name type="scientific">Chaetoceros tenuissimus</name>
    <dbReference type="NCBI Taxonomy" id="426638"/>
    <lineage>
        <taxon>Eukaryota</taxon>
        <taxon>Sar</taxon>
        <taxon>Stramenopiles</taxon>
        <taxon>Ochrophyta</taxon>
        <taxon>Bacillariophyta</taxon>
        <taxon>Coscinodiscophyceae</taxon>
        <taxon>Chaetocerotophycidae</taxon>
        <taxon>Chaetocerotales</taxon>
        <taxon>Chaetocerotaceae</taxon>
        <taxon>Chaetoceros</taxon>
    </lineage>
</organism>
<keyword evidence="2" id="KW-0732">Signal</keyword>
<evidence type="ECO:0000313" key="4">
    <source>
        <dbReference type="Proteomes" id="UP001054902"/>
    </source>
</evidence>
<dbReference type="Proteomes" id="UP001054902">
    <property type="component" value="Unassembled WGS sequence"/>
</dbReference>
<dbReference type="Pfam" id="PF16029">
    <property type="entry name" value="DUF4787"/>
    <property type="match status" value="1"/>
</dbReference>
<proteinExistence type="predicted"/>
<protein>
    <submittedName>
        <fullName evidence="3">Uncharacterized protein</fullName>
    </submittedName>
</protein>
<comment type="caution">
    <text evidence="3">The sequence shown here is derived from an EMBL/GenBank/DDBJ whole genome shotgun (WGS) entry which is preliminary data.</text>
</comment>
<gene>
    <name evidence="3" type="ORF">CTEN210_10260</name>
</gene>
<feature type="chain" id="PRO_5042245016" evidence="2">
    <location>
        <begin position="38"/>
        <end position="185"/>
    </location>
</feature>
<feature type="compositionally biased region" description="Acidic residues" evidence="1">
    <location>
        <begin position="148"/>
        <end position="185"/>
    </location>
</feature>
<dbReference type="EMBL" id="BLLK01000047">
    <property type="protein sequence ID" value="GFH53784.1"/>
    <property type="molecule type" value="Genomic_DNA"/>
</dbReference>
<name>A0AAD3CXL0_9STRA</name>
<sequence length="185" mass="20979">MAKIRKASEEYKSPIHPLIKLLFILLILLLMPKLVTSKRRTGVNKRKIKRIQKSLNIVKSNCIDSCDPSKMAENQMCISKCMNEDCHGEIYGEEHGGELELGEVDELRNKAFEQCVKDAIRREQVAARNNVANVAASVDAHDGSIESIGDDEEENDEDEEVVDIEENENNGEELEYMQDEIISEE</sequence>
<feature type="region of interest" description="Disordered" evidence="1">
    <location>
        <begin position="141"/>
        <end position="185"/>
    </location>
</feature>
<feature type="signal peptide" evidence="2">
    <location>
        <begin position="1"/>
        <end position="37"/>
    </location>
</feature>
<evidence type="ECO:0000256" key="2">
    <source>
        <dbReference type="SAM" id="SignalP"/>
    </source>
</evidence>